<dbReference type="EMBL" id="JAYGHT010000005">
    <property type="protein sequence ID" value="MEA5517916.1"/>
    <property type="molecule type" value="Genomic_DNA"/>
</dbReference>
<reference evidence="1 2" key="1">
    <citation type="submission" date="2023-12" db="EMBL/GenBank/DDBJ databases">
        <title>Baltic Sea Cyanobacteria.</title>
        <authorList>
            <person name="Delbaje E."/>
            <person name="Fewer D.P."/>
            <person name="Shishido T.K."/>
        </authorList>
    </citation>
    <scope>NUCLEOTIDE SEQUENCE [LARGE SCALE GENOMIC DNA]</scope>
    <source>
        <strain evidence="1 2">CCNP 1315</strain>
    </source>
</reference>
<keyword evidence="2" id="KW-1185">Reference proteome</keyword>
<organism evidence="1 2">
    <name type="scientific">Limnoraphis robusta CCNP1315</name>
    <dbReference type="NCBI Taxonomy" id="3110306"/>
    <lineage>
        <taxon>Bacteria</taxon>
        <taxon>Bacillati</taxon>
        <taxon>Cyanobacteriota</taxon>
        <taxon>Cyanophyceae</taxon>
        <taxon>Oscillatoriophycideae</taxon>
        <taxon>Oscillatoriales</taxon>
        <taxon>Sirenicapillariaceae</taxon>
        <taxon>Limnoraphis</taxon>
    </lineage>
</organism>
<sequence length="103" mass="12102">MNESDPLINKIETRLDQISIRFNQILKAQGLAVKEFSLDRKPPGYYHRTEIEGVLNQVLTDLGFPDLYVVRYSTKPRVVEYWMHCNIKYNPKTKTLDSNCERP</sequence>
<name>A0ABU5TSR2_9CYAN</name>
<comment type="caution">
    <text evidence="1">The sequence shown here is derived from an EMBL/GenBank/DDBJ whole genome shotgun (WGS) entry which is preliminary data.</text>
</comment>
<gene>
    <name evidence="1" type="ORF">VB854_03010</name>
</gene>
<evidence type="ECO:0000313" key="2">
    <source>
        <dbReference type="Proteomes" id="UP001301728"/>
    </source>
</evidence>
<dbReference type="Proteomes" id="UP001301728">
    <property type="component" value="Unassembled WGS sequence"/>
</dbReference>
<protein>
    <submittedName>
        <fullName evidence="1">Uncharacterized protein</fullName>
    </submittedName>
</protein>
<accession>A0ABU5TSR2</accession>
<dbReference type="RefSeq" id="WP_323276351.1">
    <property type="nucleotide sequence ID" value="NZ_JAYGHT010000005.1"/>
</dbReference>
<evidence type="ECO:0000313" key="1">
    <source>
        <dbReference type="EMBL" id="MEA5517916.1"/>
    </source>
</evidence>
<proteinExistence type="predicted"/>